<dbReference type="Pfam" id="PF00126">
    <property type="entry name" value="HTH_1"/>
    <property type="match status" value="1"/>
</dbReference>
<evidence type="ECO:0000313" key="6">
    <source>
        <dbReference type="EMBL" id="TPG45755.1"/>
    </source>
</evidence>
<dbReference type="InterPro" id="IPR037402">
    <property type="entry name" value="YidZ_PBP2"/>
</dbReference>
<evidence type="ECO:0000259" key="5">
    <source>
        <dbReference type="PROSITE" id="PS50931"/>
    </source>
</evidence>
<dbReference type="OrthoDB" id="9774011at2"/>
<dbReference type="InterPro" id="IPR036390">
    <property type="entry name" value="WH_DNA-bd_sf"/>
</dbReference>
<keyword evidence="7" id="KW-1185">Reference proteome</keyword>
<name>A0A502F8N8_9PROT</name>
<reference evidence="6 7" key="1">
    <citation type="journal article" date="2019" name="Environ. Microbiol.">
        <title>Species interactions and distinct microbial communities in high Arctic permafrost affected cryosols are associated with the CH4 and CO2 gas fluxes.</title>
        <authorList>
            <person name="Altshuler I."/>
            <person name="Hamel J."/>
            <person name="Turney S."/>
            <person name="Magnuson E."/>
            <person name="Levesque R."/>
            <person name="Greer C."/>
            <person name="Whyte L.G."/>
        </authorList>
    </citation>
    <scope>NUCLEOTIDE SEQUENCE [LARGE SCALE GENOMIC DNA]</scope>
    <source>
        <strain evidence="6 7">S9.3B</strain>
    </source>
</reference>
<accession>A0A502F8N8</accession>
<feature type="domain" description="HTH lysR-type" evidence="5">
    <location>
        <begin position="6"/>
        <end position="63"/>
    </location>
</feature>
<dbReference type="PANTHER" id="PTHR30118:SF15">
    <property type="entry name" value="TRANSCRIPTIONAL REGULATORY PROTEIN"/>
    <property type="match status" value="1"/>
</dbReference>
<evidence type="ECO:0000256" key="3">
    <source>
        <dbReference type="ARBA" id="ARBA00023125"/>
    </source>
</evidence>
<dbReference type="Pfam" id="PF03466">
    <property type="entry name" value="LysR_substrate"/>
    <property type="match status" value="1"/>
</dbReference>
<gene>
    <name evidence="6" type="ORF">EAH89_25675</name>
</gene>
<dbReference type="GO" id="GO:0003677">
    <property type="term" value="F:DNA binding"/>
    <property type="evidence" value="ECO:0007669"/>
    <property type="project" value="UniProtKB-KW"/>
</dbReference>
<comment type="similarity">
    <text evidence="1">Belongs to the LysR transcriptional regulatory family.</text>
</comment>
<evidence type="ECO:0000256" key="2">
    <source>
        <dbReference type="ARBA" id="ARBA00023015"/>
    </source>
</evidence>
<dbReference type="InterPro" id="IPR050389">
    <property type="entry name" value="LysR-type_TF"/>
</dbReference>
<proteinExistence type="inferred from homology"/>
<organism evidence="6 7">
    <name type="scientific">Muricoccus nepalensis</name>
    <dbReference type="NCBI Taxonomy" id="1854500"/>
    <lineage>
        <taxon>Bacteria</taxon>
        <taxon>Pseudomonadati</taxon>
        <taxon>Pseudomonadota</taxon>
        <taxon>Alphaproteobacteria</taxon>
        <taxon>Acetobacterales</taxon>
        <taxon>Roseomonadaceae</taxon>
        <taxon>Muricoccus</taxon>
    </lineage>
</organism>
<sequence length="307" mass="33109">MNLRAVDLNLLVILDALIEERSVRRCGERIGLSQSATSHALERLRRLLGDELLVRTPTGMEPTPRAQELAGPVRLALRDIEAALMPARFDPAEAEGAFTIAVETYETIILLPGLVDLMQQEAPRAALNVRSGSLEDILAGIDAGRVDVAIGTFQDLPERFMTCGVVSDGHACVVRKGHPLASAPLTLERYLSAVHLRISMSGAGTDPVDAALAGQGVRRRVSLQLPHGLAAVVALMRSDLVATVSHGAARAFAEGSPLSILDLPFDMPPTTFRLMWNRRFNDSPAHAWLRQRLVAIGSGIRAADRTT</sequence>
<dbReference type="Gene3D" id="1.10.10.10">
    <property type="entry name" value="Winged helix-like DNA-binding domain superfamily/Winged helix DNA-binding domain"/>
    <property type="match status" value="1"/>
</dbReference>
<keyword evidence="3" id="KW-0238">DNA-binding</keyword>
<dbReference type="InterPro" id="IPR005119">
    <property type="entry name" value="LysR_subst-bd"/>
</dbReference>
<evidence type="ECO:0000256" key="4">
    <source>
        <dbReference type="ARBA" id="ARBA00023163"/>
    </source>
</evidence>
<dbReference type="AlphaFoldDB" id="A0A502F8N8"/>
<dbReference type="RefSeq" id="WP_140886578.1">
    <property type="nucleotide sequence ID" value="NZ_RCZP01000044.1"/>
</dbReference>
<dbReference type="EMBL" id="RCZP01000044">
    <property type="protein sequence ID" value="TPG45755.1"/>
    <property type="molecule type" value="Genomic_DNA"/>
</dbReference>
<dbReference type="CDD" id="cd08417">
    <property type="entry name" value="PBP2_Nitroaromatics_like"/>
    <property type="match status" value="1"/>
</dbReference>
<protein>
    <submittedName>
        <fullName evidence="6">LysR family transcriptional regulator</fullName>
    </submittedName>
</protein>
<dbReference type="SUPFAM" id="SSF46785">
    <property type="entry name" value="Winged helix' DNA-binding domain"/>
    <property type="match status" value="1"/>
</dbReference>
<dbReference type="Proteomes" id="UP000317078">
    <property type="component" value="Unassembled WGS sequence"/>
</dbReference>
<dbReference type="PANTHER" id="PTHR30118">
    <property type="entry name" value="HTH-TYPE TRANSCRIPTIONAL REGULATOR LEUO-RELATED"/>
    <property type="match status" value="1"/>
</dbReference>
<evidence type="ECO:0000313" key="7">
    <source>
        <dbReference type="Proteomes" id="UP000317078"/>
    </source>
</evidence>
<keyword evidence="4" id="KW-0804">Transcription</keyword>
<dbReference type="InterPro" id="IPR036388">
    <property type="entry name" value="WH-like_DNA-bd_sf"/>
</dbReference>
<evidence type="ECO:0000256" key="1">
    <source>
        <dbReference type="ARBA" id="ARBA00009437"/>
    </source>
</evidence>
<keyword evidence="2" id="KW-0805">Transcription regulation</keyword>
<dbReference type="SUPFAM" id="SSF53850">
    <property type="entry name" value="Periplasmic binding protein-like II"/>
    <property type="match status" value="1"/>
</dbReference>
<dbReference type="InterPro" id="IPR000847">
    <property type="entry name" value="LysR_HTH_N"/>
</dbReference>
<dbReference type="GO" id="GO:0003700">
    <property type="term" value="F:DNA-binding transcription factor activity"/>
    <property type="evidence" value="ECO:0007669"/>
    <property type="project" value="InterPro"/>
</dbReference>
<comment type="caution">
    <text evidence="6">The sequence shown here is derived from an EMBL/GenBank/DDBJ whole genome shotgun (WGS) entry which is preliminary data.</text>
</comment>
<dbReference type="PROSITE" id="PS50931">
    <property type="entry name" value="HTH_LYSR"/>
    <property type="match status" value="1"/>
</dbReference>
<dbReference type="Gene3D" id="3.40.190.10">
    <property type="entry name" value="Periplasmic binding protein-like II"/>
    <property type="match status" value="2"/>
</dbReference>